<proteinExistence type="predicted"/>
<accession>A0ABQ2EHN7</accession>
<organism evidence="2 3">
    <name type="scientific">Deinococcus malanensis</name>
    <dbReference type="NCBI Taxonomy" id="1706855"/>
    <lineage>
        <taxon>Bacteria</taxon>
        <taxon>Thermotogati</taxon>
        <taxon>Deinococcota</taxon>
        <taxon>Deinococci</taxon>
        <taxon>Deinococcales</taxon>
        <taxon>Deinococcaceae</taxon>
        <taxon>Deinococcus</taxon>
    </lineage>
</organism>
<evidence type="ECO:0000259" key="1">
    <source>
        <dbReference type="Pfam" id="PF03724"/>
    </source>
</evidence>
<name>A0ABQ2EHN7_9DEIO</name>
<dbReference type="InterPro" id="IPR053147">
    <property type="entry name" value="Hsp_HslJ-like"/>
</dbReference>
<feature type="domain" description="DUF306" evidence="1">
    <location>
        <begin position="117"/>
        <end position="222"/>
    </location>
</feature>
<dbReference type="Pfam" id="PF03724">
    <property type="entry name" value="META"/>
    <property type="match status" value="2"/>
</dbReference>
<gene>
    <name evidence="2" type="ORF">GCM10008955_02640</name>
</gene>
<evidence type="ECO:0000313" key="2">
    <source>
        <dbReference type="EMBL" id="GGK12801.1"/>
    </source>
</evidence>
<comment type="caution">
    <text evidence="2">The sequence shown here is derived from an EMBL/GenBank/DDBJ whole genome shotgun (WGS) entry which is preliminary data.</text>
</comment>
<dbReference type="RefSeq" id="WP_386835961.1">
    <property type="nucleotide sequence ID" value="NZ_JBHUEV010000001.1"/>
</dbReference>
<feature type="domain" description="DUF306" evidence="1">
    <location>
        <begin position="2"/>
        <end position="103"/>
    </location>
</feature>
<reference evidence="3" key="1">
    <citation type="journal article" date="2019" name="Int. J. Syst. Evol. Microbiol.">
        <title>The Global Catalogue of Microorganisms (GCM) 10K type strain sequencing project: providing services to taxonomists for standard genome sequencing and annotation.</title>
        <authorList>
            <consortium name="The Broad Institute Genomics Platform"/>
            <consortium name="The Broad Institute Genome Sequencing Center for Infectious Disease"/>
            <person name="Wu L."/>
            <person name="Ma J."/>
        </authorList>
    </citation>
    <scope>NUCLEOTIDE SEQUENCE [LARGE SCALE GENOMIC DNA]</scope>
    <source>
        <strain evidence="3">JCM 30331</strain>
    </source>
</reference>
<dbReference type="PANTHER" id="PTHR35535">
    <property type="entry name" value="HEAT SHOCK PROTEIN HSLJ"/>
    <property type="match status" value="1"/>
</dbReference>
<dbReference type="EMBL" id="BMPP01000001">
    <property type="protein sequence ID" value="GGK12801.1"/>
    <property type="molecule type" value="Genomic_DNA"/>
</dbReference>
<sequence>MTWELTGMVTTDRPIVLAQVPTMKFEGTRVVGQTGCNTFSARASVLTQSMTFGPLFQSRRACTDAERTAQEEGFLNLMQQVIRYELKGTTLTLFSGKAGRLVFRASGNSAAILPPDLQGEWTVARLKTQGGAVALSAPASLNFMMSTDRNLRQFSAATGCNRVFGSLQQSGPVVTFTTSGTTRLTCDVALTAQEGALTEVLNSPLTITRTAQNLVLSSTAGEIHLLRREVAKKP</sequence>
<dbReference type="InterPro" id="IPR005184">
    <property type="entry name" value="DUF306_Meta_HslJ"/>
</dbReference>
<evidence type="ECO:0000313" key="3">
    <source>
        <dbReference type="Proteomes" id="UP000647587"/>
    </source>
</evidence>
<dbReference type="InterPro" id="IPR038670">
    <property type="entry name" value="HslJ-like_sf"/>
</dbReference>
<dbReference type="Proteomes" id="UP000647587">
    <property type="component" value="Unassembled WGS sequence"/>
</dbReference>
<protein>
    <recommendedName>
        <fullName evidence="1">DUF306 domain-containing protein</fullName>
    </recommendedName>
</protein>
<dbReference type="Gene3D" id="2.40.128.270">
    <property type="match status" value="2"/>
</dbReference>
<dbReference type="PANTHER" id="PTHR35535:SF2">
    <property type="entry name" value="DUF306 DOMAIN-CONTAINING PROTEIN"/>
    <property type="match status" value="1"/>
</dbReference>
<keyword evidence="3" id="KW-1185">Reference proteome</keyword>